<dbReference type="EMBL" id="JAKREW010000004">
    <property type="protein sequence ID" value="MCG7504726.1"/>
    <property type="molecule type" value="Genomic_DNA"/>
</dbReference>
<name>A0ABS9QD47_9HYPH</name>
<dbReference type="Pfam" id="PF01471">
    <property type="entry name" value="PG_binding_1"/>
    <property type="match status" value="1"/>
</dbReference>
<evidence type="ECO:0000313" key="3">
    <source>
        <dbReference type="EMBL" id="MCG7504726.1"/>
    </source>
</evidence>
<feature type="domain" description="N-acetylmuramidase" evidence="2">
    <location>
        <begin position="20"/>
        <end position="191"/>
    </location>
</feature>
<organism evidence="3 4">
    <name type="scientific">Mesorhizobium retamae</name>
    <dbReference type="NCBI Taxonomy" id="2912854"/>
    <lineage>
        <taxon>Bacteria</taxon>
        <taxon>Pseudomonadati</taxon>
        <taxon>Pseudomonadota</taxon>
        <taxon>Alphaproteobacteria</taxon>
        <taxon>Hyphomicrobiales</taxon>
        <taxon>Phyllobacteriaceae</taxon>
        <taxon>Mesorhizobium</taxon>
    </lineage>
</organism>
<dbReference type="Proteomes" id="UP001201701">
    <property type="component" value="Unassembled WGS sequence"/>
</dbReference>
<keyword evidence="4" id="KW-1185">Reference proteome</keyword>
<feature type="domain" description="Peptidoglycan binding-like" evidence="1">
    <location>
        <begin position="208"/>
        <end position="263"/>
    </location>
</feature>
<evidence type="ECO:0000313" key="4">
    <source>
        <dbReference type="Proteomes" id="UP001201701"/>
    </source>
</evidence>
<evidence type="ECO:0000259" key="1">
    <source>
        <dbReference type="Pfam" id="PF01471"/>
    </source>
</evidence>
<sequence>MFSKHTADEIERTAREFGLEPKALLAIAEVESGGQVFARIDGRNEPLIRFEGHYFDRRLSGVKQERARAAGLASPTAGAVANPRSQVGRWRLVEQAAEIDRDAAYESISWGLGQVMGAHWRWLGFDSVDGLVAEARSGAAGQARLMARYIDKSGLTSALNAHDWEAVGHGYNGPGFAKNGYHLKLAEAYRQQVEGPAPGDRLMKTGSRGELVMALQDDLVALGYTVDTDGIYGPGTAEAVAKFQREHGLNADGIAGPATQAAIGKALSAIKGEVTLWSWVNGLFGGIWRSRRS</sequence>
<dbReference type="RefSeq" id="WP_239362995.1">
    <property type="nucleotide sequence ID" value="NZ_JAKREW010000004.1"/>
</dbReference>
<dbReference type="InterPro" id="IPR036365">
    <property type="entry name" value="PGBD-like_sf"/>
</dbReference>
<dbReference type="SUPFAM" id="SSF47090">
    <property type="entry name" value="PGBD-like"/>
    <property type="match status" value="1"/>
</dbReference>
<dbReference type="InterPro" id="IPR024408">
    <property type="entry name" value="Muramidase"/>
</dbReference>
<accession>A0ABS9QD47</accession>
<proteinExistence type="predicted"/>
<evidence type="ECO:0000259" key="2">
    <source>
        <dbReference type="Pfam" id="PF11860"/>
    </source>
</evidence>
<comment type="caution">
    <text evidence="3">The sequence shown here is derived from an EMBL/GenBank/DDBJ whole genome shotgun (WGS) entry which is preliminary data.</text>
</comment>
<dbReference type="Gene3D" id="1.10.101.10">
    <property type="entry name" value="PGBD-like superfamily/PGBD"/>
    <property type="match status" value="1"/>
</dbReference>
<dbReference type="Gene3D" id="1.10.530.10">
    <property type="match status" value="1"/>
</dbReference>
<dbReference type="InterPro" id="IPR023346">
    <property type="entry name" value="Lysozyme-like_dom_sf"/>
</dbReference>
<gene>
    <name evidence="3" type="ORF">L4923_06790</name>
</gene>
<dbReference type="SUPFAM" id="SSF53955">
    <property type="entry name" value="Lysozyme-like"/>
    <property type="match status" value="1"/>
</dbReference>
<dbReference type="InterPro" id="IPR002477">
    <property type="entry name" value="Peptidoglycan-bd-like"/>
</dbReference>
<reference evidence="3 4" key="1">
    <citation type="submission" date="2022-02" db="EMBL/GenBank/DDBJ databases">
        <title>Draft genome sequence of Mezorhizobium retamae strain IRAMC:0171 isolated from Retama raetam nodules.</title>
        <authorList>
            <person name="Bengaied R."/>
            <person name="Sbissi I."/>
            <person name="Huber K."/>
            <person name="Ghodbane F."/>
            <person name="Nouioui I."/>
            <person name="Tarhouni M."/>
            <person name="Gtari M."/>
        </authorList>
    </citation>
    <scope>NUCLEOTIDE SEQUENCE [LARGE SCALE GENOMIC DNA]</scope>
    <source>
        <strain evidence="3 4">IRAMC:0171</strain>
    </source>
</reference>
<protein>
    <submittedName>
        <fullName evidence="3">N-acetylmuramidase domain-containing protein</fullName>
    </submittedName>
</protein>
<dbReference type="InterPro" id="IPR036366">
    <property type="entry name" value="PGBDSf"/>
</dbReference>
<dbReference type="Pfam" id="PF11860">
    <property type="entry name" value="Muramidase"/>
    <property type="match status" value="1"/>
</dbReference>